<accession>A0ABZ1QK71</accession>
<evidence type="ECO:0000259" key="7">
    <source>
        <dbReference type="PROSITE" id="PS51918"/>
    </source>
</evidence>
<keyword evidence="9" id="KW-1185">Reference proteome</keyword>
<dbReference type="RefSeq" id="WP_328740528.1">
    <property type="nucleotide sequence ID" value="NZ_CP108036.1"/>
</dbReference>
<feature type="region of interest" description="Disordered" evidence="6">
    <location>
        <begin position="1"/>
        <end position="28"/>
    </location>
</feature>
<evidence type="ECO:0000313" key="8">
    <source>
        <dbReference type="EMBL" id="WUN82815.1"/>
    </source>
</evidence>
<dbReference type="CDD" id="cd01335">
    <property type="entry name" value="Radical_SAM"/>
    <property type="match status" value="1"/>
</dbReference>
<reference evidence="8" key="1">
    <citation type="submission" date="2022-10" db="EMBL/GenBank/DDBJ databases">
        <title>The complete genomes of actinobacterial strains from the NBC collection.</title>
        <authorList>
            <person name="Joergensen T.S."/>
            <person name="Alvarez Arevalo M."/>
            <person name="Sterndorff E.B."/>
            <person name="Faurdal D."/>
            <person name="Vuksanovic O."/>
            <person name="Mourched A.-S."/>
            <person name="Charusanti P."/>
            <person name="Shaw S."/>
            <person name="Blin K."/>
            <person name="Weber T."/>
        </authorList>
    </citation>
    <scope>NUCLEOTIDE SEQUENCE</scope>
    <source>
        <strain evidence="8">NBC_00303</strain>
    </source>
</reference>
<evidence type="ECO:0000256" key="3">
    <source>
        <dbReference type="ARBA" id="ARBA00022723"/>
    </source>
</evidence>
<proteinExistence type="predicted"/>
<keyword evidence="4" id="KW-0408">Iron</keyword>
<dbReference type="PANTHER" id="PTHR13932:SF5">
    <property type="entry name" value="RADICAL S-ADENOSYL METHIONINE DOMAIN-CONTAINING PROTEIN 1, MITOCHONDRIAL"/>
    <property type="match status" value="1"/>
</dbReference>
<dbReference type="SUPFAM" id="SSF102114">
    <property type="entry name" value="Radical SAM enzymes"/>
    <property type="match status" value="1"/>
</dbReference>
<feature type="domain" description="Radical SAM core" evidence="7">
    <location>
        <begin position="92"/>
        <end position="334"/>
    </location>
</feature>
<sequence length="521" mass="57600">MNRFPGRPARRTGRESPADGHDRQGDEVAMSTVTAAGSEETNELRPGLGLEQLLLENPALRIDQDEYNINVTANYGEQLSSAQVAQAIQGHPGAGLPAHLYFHVPLCAYICHFCNYVKRKIPQGAARESTLQSWTDMLLEESSRRLVHAPWIAEAKIESVYLGGGTASLLGTGHLSRLLDHVRGHYSLSEGCEITLEGNPDNFQRNELAEACAIGFNRFSVGVQSLQSEVNSFAGRGHDAAMSLHAIDRLRATTKPFNVDMMFGLPYQTVETVADDVRRLIELEVPTITIYRLRNADRAKMNIGNRALWNIDDVKARLHGQGLFPGLVETYRMREAIVELLLDGDYHPSPCGWWNRPGTYPGGNIPQVSRNKWQRHDTMIAYGPGAYGWLTGEGDSVVQTHNIADIPEYTRPLREGTGLPLASGRRLTGYQAIGMVLGFAFKANQPIDAARFRRRFGVELFSDDPFAGAFAELTERGLVKQVAGSAESVMPTLDGEALHEEIISVYFHQRIGGFSEAVCRR</sequence>
<dbReference type="InterPro" id="IPR034505">
    <property type="entry name" value="Coproporphyrinogen-III_oxidase"/>
</dbReference>
<dbReference type="InterPro" id="IPR006638">
    <property type="entry name" value="Elp3/MiaA/NifB-like_rSAM"/>
</dbReference>
<dbReference type="EMBL" id="CP108036">
    <property type="protein sequence ID" value="WUN82815.1"/>
    <property type="molecule type" value="Genomic_DNA"/>
</dbReference>
<evidence type="ECO:0000256" key="6">
    <source>
        <dbReference type="SAM" id="MobiDB-lite"/>
    </source>
</evidence>
<dbReference type="SMART" id="SM00729">
    <property type="entry name" value="Elp3"/>
    <property type="match status" value="1"/>
</dbReference>
<dbReference type="PROSITE" id="PS51918">
    <property type="entry name" value="RADICAL_SAM"/>
    <property type="match status" value="1"/>
</dbReference>
<dbReference type="InterPro" id="IPR007197">
    <property type="entry name" value="rSAM"/>
</dbReference>
<dbReference type="SFLD" id="SFLDS00029">
    <property type="entry name" value="Radical_SAM"/>
    <property type="match status" value="1"/>
</dbReference>
<gene>
    <name evidence="8" type="ORF">OHA91_32455</name>
</gene>
<name>A0ABZ1QK71_9ACTN</name>
<evidence type="ECO:0000256" key="1">
    <source>
        <dbReference type="ARBA" id="ARBA00017228"/>
    </source>
</evidence>
<feature type="compositionally biased region" description="Basic and acidic residues" evidence="6">
    <location>
        <begin position="12"/>
        <end position="26"/>
    </location>
</feature>
<evidence type="ECO:0000256" key="4">
    <source>
        <dbReference type="ARBA" id="ARBA00023004"/>
    </source>
</evidence>
<evidence type="ECO:0000256" key="2">
    <source>
        <dbReference type="ARBA" id="ARBA00022691"/>
    </source>
</evidence>
<protein>
    <recommendedName>
        <fullName evidence="1">Heme chaperone HemW</fullName>
    </recommendedName>
</protein>
<keyword evidence="5" id="KW-0411">Iron-sulfur</keyword>
<dbReference type="PANTHER" id="PTHR13932">
    <property type="entry name" value="COPROPORPHYRINIGEN III OXIDASE"/>
    <property type="match status" value="1"/>
</dbReference>
<dbReference type="Gene3D" id="3.20.20.70">
    <property type="entry name" value="Aldolase class I"/>
    <property type="match status" value="1"/>
</dbReference>
<dbReference type="InterPro" id="IPR013785">
    <property type="entry name" value="Aldolase_TIM"/>
</dbReference>
<dbReference type="InterPro" id="IPR058240">
    <property type="entry name" value="rSAM_sf"/>
</dbReference>
<evidence type="ECO:0000256" key="5">
    <source>
        <dbReference type="ARBA" id="ARBA00023014"/>
    </source>
</evidence>
<dbReference type="Proteomes" id="UP001432312">
    <property type="component" value="Chromosome"/>
</dbReference>
<dbReference type="GeneID" id="95500858"/>
<dbReference type="Pfam" id="PF04055">
    <property type="entry name" value="Radical_SAM"/>
    <property type="match status" value="1"/>
</dbReference>
<evidence type="ECO:0000313" key="9">
    <source>
        <dbReference type="Proteomes" id="UP001432312"/>
    </source>
</evidence>
<dbReference type="SFLD" id="SFLDG01065">
    <property type="entry name" value="anaerobic_coproporphyrinogen-I"/>
    <property type="match status" value="1"/>
</dbReference>
<organism evidence="8 9">
    <name type="scientific">Streptomyces erythrochromogenes</name>
    <dbReference type="NCBI Taxonomy" id="285574"/>
    <lineage>
        <taxon>Bacteria</taxon>
        <taxon>Bacillati</taxon>
        <taxon>Actinomycetota</taxon>
        <taxon>Actinomycetes</taxon>
        <taxon>Kitasatosporales</taxon>
        <taxon>Streptomycetaceae</taxon>
        <taxon>Streptomyces</taxon>
    </lineage>
</organism>
<keyword evidence="3" id="KW-0479">Metal-binding</keyword>
<keyword evidence="2" id="KW-0949">S-adenosyl-L-methionine</keyword>